<keyword evidence="2" id="KW-0614">Plasmid</keyword>
<dbReference type="InterPro" id="IPR053866">
    <property type="entry name" value="PhyR_sigma2"/>
</dbReference>
<name>A0ABY8HUL3_ENSAD</name>
<dbReference type="Proteomes" id="UP001214094">
    <property type="component" value="Plasmid unnamedB"/>
</dbReference>
<keyword evidence="3" id="KW-1185">Reference proteome</keyword>
<evidence type="ECO:0000259" key="1">
    <source>
        <dbReference type="Pfam" id="PF22029"/>
    </source>
</evidence>
<dbReference type="EMBL" id="CP121310">
    <property type="protein sequence ID" value="WFP95034.1"/>
    <property type="molecule type" value="Genomic_DNA"/>
</dbReference>
<organism evidence="2 3">
    <name type="scientific">Ensifer adhaerens</name>
    <name type="common">Sinorhizobium morelense</name>
    <dbReference type="NCBI Taxonomy" id="106592"/>
    <lineage>
        <taxon>Bacteria</taxon>
        <taxon>Pseudomonadati</taxon>
        <taxon>Pseudomonadota</taxon>
        <taxon>Alphaproteobacteria</taxon>
        <taxon>Hyphomicrobiales</taxon>
        <taxon>Rhizobiaceae</taxon>
        <taxon>Sinorhizobium/Ensifer group</taxon>
        <taxon>Ensifer</taxon>
    </lineage>
</organism>
<dbReference type="Gene3D" id="1.10.1740.10">
    <property type="match status" value="1"/>
</dbReference>
<geneLocation type="plasmid" evidence="2 3">
    <name>unnamedB</name>
</geneLocation>
<evidence type="ECO:0000313" key="3">
    <source>
        <dbReference type="Proteomes" id="UP001214094"/>
    </source>
</evidence>
<reference evidence="2 3" key="1">
    <citation type="submission" date="2023-03" db="EMBL/GenBank/DDBJ databases">
        <title>Comparative genome and transcriptome analysis combination mining strategies for increasing vitamin B12 production of Ensifer adhaerens strain.</title>
        <authorList>
            <person name="Yongheng L."/>
        </authorList>
    </citation>
    <scope>NUCLEOTIDE SEQUENCE [LARGE SCALE GENOMIC DNA]</scope>
    <source>
        <strain evidence="2 3">Casida A-T305</strain>
        <plasmid evidence="2 3">unnamedB</plasmid>
    </source>
</reference>
<dbReference type="Pfam" id="PF22029">
    <property type="entry name" value="PhyR_sigma2"/>
    <property type="match status" value="1"/>
</dbReference>
<evidence type="ECO:0000313" key="2">
    <source>
        <dbReference type="EMBL" id="WFP95034.1"/>
    </source>
</evidence>
<sequence>MFDRLQSGYILPEGLTVISTVFNKVVNARNIPRQSEEGEWLAREALRLFMSGVRDAWDLERRLKDARRPLDHSPPSGGVGMVVDLLPELTAWARSLTASQRAATALTEKTLEYAIENIDEFVATSDVRRWLVRVMLDLRLGRRRGQHRT</sequence>
<feature type="domain" description="PhyR sigma2" evidence="1">
    <location>
        <begin position="85"/>
        <end position="135"/>
    </location>
</feature>
<gene>
    <name evidence="2" type="ORF">P4B07_28580</name>
</gene>
<protein>
    <recommendedName>
        <fullName evidence="1">PhyR sigma2 domain-containing protein</fullName>
    </recommendedName>
</protein>
<proteinExistence type="predicted"/>
<dbReference type="RefSeq" id="WP_051659640.1">
    <property type="nucleotide sequence ID" value="NZ_CP015882.1"/>
</dbReference>
<accession>A0ABY8HUL3</accession>
<dbReference type="GeneID" id="42983369"/>